<evidence type="ECO:0000313" key="2">
    <source>
        <dbReference type="Proteomes" id="UP000046067"/>
    </source>
</evidence>
<dbReference type="Proteomes" id="UP000046067">
    <property type="component" value="Unassembled WGS sequence"/>
</dbReference>
<accession>A0A655UNF9</accession>
<reference evidence="1 2" key="1">
    <citation type="submission" date="2015-07" db="EMBL/GenBank/DDBJ databases">
        <authorList>
            <consortium name="Pathogen Informatics"/>
        </authorList>
    </citation>
    <scope>NUCLEOTIDE SEQUENCE [LARGE SCALE GENOMIC DNA]</scope>
    <source>
        <strain evidence="1 2">A325</strain>
    </source>
</reference>
<name>A0A655UNF9_VIBCL</name>
<gene>
    <name evidence="1" type="ORF">ERS013201_00185</name>
</gene>
<protein>
    <submittedName>
        <fullName evidence="1">Uncharacterized protein</fullName>
    </submittedName>
</protein>
<proteinExistence type="predicted"/>
<sequence>MNDVEQRLAVCTERMIGHLMAFTHNAHGSIH</sequence>
<evidence type="ECO:0000313" key="1">
    <source>
        <dbReference type="EMBL" id="CSB53918.1"/>
    </source>
</evidence>
<dbReference type="EMBL" id="CWQJ01000001">
    <property type="protein sequence ID" value="CSB53918.1"/>
    <property type="molecule type" value="Genomic_DNA"/>
</dbReference>
<organism evidence="1 2">
    <name type="scientific">Vibrio cholerae</name>
    <dbReference type="NCBI Taxonomy" id="666"/>
    <lineage>
        <taxon>Bacteria</taxon>
        <taxon>Pseudomonadati</taxon>
        <taxon>Pseudomonadota</taxon>
        <taxon>Gammaproteobacteria</taxon>
        <taxon>Vibrionales</taxon>
        <taxon>Vibrionaceae</taxon>
        <taxon>Vibrio</taxon>
    </lineage>
</organism>
<dbReference type="AlphaFoldDB" id="A0A655UNF9"/>